<evidence type="ECO:0000256" key="4">
    <source>
        <dbReference type="ARBA" id="ARBA00022723"/>
    </source>
</evidence>
<dbReference type="PANTHER" id="PTHR24304:SF2">
    <property type="entry name" value="24-HYDROXYCHOLESTEROL 7-ALPHA-HYDROXYLASE"/>
    <property type="match status" value="1"/>
</dbReference>
<evidence type="ECO:0000256" key="2">
    <source>
        <dbReference type="ARBA" id="ARBA00010617"/>
    </source>
</evidence>
<dbReference type="Proteomes" id="UP000008370">
    <property type="component" value="Unassembled WGS sequence"/>
</dbReference>
<dbReference type="STRING" id="650164.K5VCH3"/>
<dbReference type="FunCoup" id="K5VCH3">
    <property type="interactions" value="166"/>
</dbReference>
<dbReference type="InterPro" id="IPR002403">
    <property type="entry name" value="Cyt_P450_E_grp-IV"/>
</dbReference>
<feature type="non-terminal residue" evidence="7">
    <location>
        <position position="278"/>
    </location>
</feature>
<evidence type="ECO:0000256" key="5">
    <source>
        <dbReference type="ARBA" id="ARBA00023004"/>
    </source>
</evidence>
<dbReference type="GO" id="GO:0016705">
    <property type="term" value="F:oxidoreductase activity, acting on paired donors, with incorporation or reduction of molecular oxygen"/>
    <property type="evidence" value="ECO:0007669"/>
    <property type="project" value="InterPro"/>
</dbReference>
<dbReference type="InParanoid" id="K5VCH3"/>
<gene>
    <name evidence="7" type="ORF">PHACADRAFT_132187</name>
</gene>
<dbReference type="InterPro" id="IPR001128">
    <property type="entry name" value="Cyt_P450"/>
</dbReference>
<dbReference type="GeneID" id="18908214"/>
<dbReference type="GO" id="GO:0020037">
    <property type="term" value="F:heme binding"/>
    <property type="evidence" value="ECO:0007669"/>
    <property type="project" value="InterPro"/>
</dbReference>
<dbReference type="GO" id="GO:0004497">
    <property type="term" value="F:monooxygenase activity"/>
    <property type="evidence" value="ECO:0007669"/>
    <property type="project" value="InterPro"/>
</dbReference>
<dbReference type="RefSeq" id="XP_007402666.1">
    <property type="nucleotide sequence ID" value="XM_007402604.1"/>
</dbReference>
<keyword evidence="6" id="KW-0812">Transmembrane</keyword>
<evidence type="ECO:0000313" key="8">
    <source>
        <dbReference type="Proteomes" id="UP000008370"/>
    </source>
</evidence>
<evidence type="ECO:0000256" key="3">
    <source>
        <dbReference type="ARBA" id="ARBA00022617"/>
    </source>
</evidence>
<comment type="cofactor">
    <cofactor evidence="1">
        <name>heme</name>
        <dbReference type="ChEBI" id="CHEBI:30413"/>
    </cofactor>
</comment>
<keyword evidence="4" id="KW-0479">Metal-binding</keyword>
<dbReference type="OrthoDB" id="1055148at2759"/>
<accession>K5VCH3</accession>
<dbReference type="GO" id="GO:0005506">
    <property type="term" value="F:iron ion binding"/>
    <property type="evidence" value="ECO:0007669"/>
    <property type="project" value="InterPro"/>
</dbReference>
<evidence type="ECO:0000313" key="7">
    <source>
        <dbReference type="EMBL" id="EKM48783.1"/>
    </source>
</evidence>
<dbReference type="HOGENOM" id="CLU_1003092_0_0_1"/>
<protein>
    <submittedName>
        <fullName evidence="7">Uncharacterized protein</fullName>
    </submittedName>
</protein>
<organism evidence="7 8">
    <name type="scientific">Phanerochaete carnosa (strain HHB-10118-sp)</name>
    <name type="common">White-rot fungus</name>
    <name type="synonym">Peniophora carnosa</name>
    <dbReference type="NCBI Taxonomy" id="650164"/>
    <lineage>
        <taxon>Eukaryota</taxon>
        <taxon>Fungi</taxon>
        <taxon>Dikarya</taxon>
        <taxon>Basidiomycota</taxon>
        <taxon>Agaricomycotina</taxon>
        <taxon>Agaricomycetes</taxon>
        <taxon>Polyporales</taxon>
        <taxon>Phanerochaetaceae</taxon>
        <taxon>Phanerochaete</taxon>
    </lineage>
</organism>
<keyword evidence="8" id="KW-1185">Reference proteome</keyword>
<dbReference type="KEGG" id="pco:PHACADRAFT_132187"/>
<dbReference type="InterPro" id="IPR036396">
    <property type="entry name" value="Cyt_P450_sf"/>
</dbReference>
<dbReference type="Gene3D" id="1.10.630.10">
    <property type="entry name" value="Cytochrome P450"/>
    <property type="match status" value="1"/>
</dbReference>
<sequence>MSLNQYGPIAGLVGQAYDSFASMSATNLALFLLVNIPVLSIVCNVIYQLLPKDKSLPPVAWHWIPWFGSAAAYGQDPIKFFFDCKEKYGNVFTFILLGRKVTVALTSAGNNFIMGGKHTTFSAEDAYTHLTTPVFGKDVVYDCPNELLMEQKKFVKFGLSTENFRQYVYMIEDEVTQFMKNDAGFKVFQMNDINEWSSFDVLKVMSEITILTASRTLQGNEVRAKITKEYAQIYSDLDGGFTPLHFMFPNLPLESYRKRDAAHKKISDFYISIIQKRR</sequence>
<keyword evidence="5" id="KW-0408">Iron</keyword>
<dbReference type="Pfam" id="PF00067">
    <property type="entry name" value="p450"/>
    <property type="match status" value="1"/>
</dbReference>
<dbReference type="EMBL" id="JH930738">
    <property type="protein sequence ID" value="EKM48783.1"/>
    <property type="molecule type" value="Genomic_DNA"/>
</dbReference>
<evidence type="ECO:0000256" key="1">
    <source>
        <dbReference type="ARBA" id="ARBA00001971"/>
    </source>
</evidence>
<dbReference type="SUPFAM" id="SSF48264">
    <property type="entry name" value="Cytochrome P450"/>
    <property type="match status" value="1"/>
</dbReference>
<evidence type="ECO:0000256" key="6">
    <source>
        <dbReference type="SAM" id="Phobius"/>
    </source>
</evidence>
<keyword evidence="6" id="KW-1133">Transmembrane helix</keyword>
<dbReference type="AlphaFoldDB" id="K5VCH3"/>
<feature type="transmembrane region" description="Helical" evidence="6">
    <location>
        <begin position="28"/>
        <end position="47"/>
    </location>
</feature>
<proteinExistence type="inferred from homology"/>
<dbReference type="InterPro" id="IPR050529">
    <property type="entry name" value="CYP450_sterol_14alpha_dmase"/>
</dbReference>
<keyword evidence="3" id="KW-0349">Heme</keyword>
<dbReference type="PRINTS" id="PR00465">
    <property type="entry name" value="EP450IV"/>
</dbReference>
<keyword evidence="6" id="KW-0472">Membrane</keyword>
<comment type="similarity">
    <text evidence="2">Belongs to the cytochrome P450 family.</text>
</comment>
<dbReference type="PANTHER" id="PTHR24304">
    <property type="entry name" value="CYTOCHROME P450 FAMILY 7"/>
    <property type="match status" value="1"/>
</dbReference>
<reference evidence="7 8" key="1">
    <citation type="journal article" date="2012" name="BMC Genomics">
        <title>Comparative genomics of the white-rot fungi, Phanerochaete carnosa and P. chrysosporium, to elucidate the genetic basis of the distinct wood types they colonize.</title>
        <authorList>
            <person name="Suzuki H."/>
            <person name="MacDonald J."/>
            <person name="Syed K."/>
            <person name="Salamov A."/>
            <person name="Hori C."/>
            <person name="Aerts A."/>
            <person name="Henrissat B."/>
            <person name="Wiebenga A."/>
            <person name="vanKuyk P.A."/>
            <person name="Barry K."/>
            <person name="Lindquist E."/>
            <person name="LaButti K."/>
            <person name="Lapidus A."/>
            <person name="Lucas S."/>
            <person name="Coutinho P."/>
            <person name="Gong Y."/>
            <person name="Samejima M."/>
            <person name="Mahadevan R."/>
            <person name="Abou-Zaid M."/>
            <person name="de Vries R.P."/>
            <person name="Igarashi K."/>
            <person name="Yadav J.S."/>
            <person name="Grigoriev I.V."/>
            <person name="Master E.R."/>
        </authorList>
    </citation>
    <scope>NUCLEOTIDE SEQUENCE [LARGE SCALE GENOMIC DNA]</scope>
    <source>
        <strain evidence="7 8">HHB-10118-sp</strain>
    </source>
</reference>
<name>K5VCH3_PHACS</name>